<dbReference type="InterPro" id="IPR036737">
    <property type="entry name" value="OmpA-like_sf"/>
</dbReference>
<dbReference type="Pfam" id="PF10671">
    <property type="entry name" value="TcpQ"/>
    <property type="match status" value="1"/>
</dbReference>
<evidence type="ECO:0000256" key="1">
    <source>
        <dbReference type="SAM" id="MobiDB-lite"/>
    </source>
</evidence>
<gene>
    <name evidence="3" type="ORF">Thpro_022146</name>
</gene>
<reference evidence="3 4" key="1">
    <citation type="journal article" date="2014" name="Genome Announc.">
        <title>Draft Genome Sequence of the Iron-Oxidizing, Acidophilic, and Halotolerant 'Thiobacillus prosperus' Type Strain DSM 5130.</title>
        <authorList>
            <person name="Ossandon F.J."/>
            <person name="Cardenas J.P."/>
            <person name="Corbett M."/>
            <person name="Quatrini R."/>
            <person name="Holmes D.S."/>
            <person name="Watkin E."/>
        </authorList>
    </citation>
    <scope>NUCLEOTIDE SEQUENCE [LARGE SCALE GENOMIC DNA]</scope>
    <source>
        <strain evidence="3 4">DSM 5130</strain>
    </source>
</reference>
<dbReference type="InterPro" id="IPR018927">
    <property type="entry name" value="Pilus_synth_Q_C"/>
</dbReference>
<evidence type="ECO:0000313" key="4">
    <source>
        <dbReference type="Proteomes" id="UP000029273"/>
    </source>
</evidence>
<feature type="domain" description="Toxin co-regulated pilus biosynthesis protein Q C-terminal" evidence="2">
    <location>
        <begin position="294"/>
        <end position="365"/>
    </location>
</feature>
<comment type="caution">
    <text evidence="3">The sequence shown here is derived from an EMBL/GenBank/DDBJ whole genome shotgun (WGS) entry which is preliminary data.</text>
</comment>
<organism evidence="3 4">
    <name type="scientific">Acidihalobacter prosperus</name>
    <dbReference type="NCBI Taxonomy" id="160660"/>
    <lineage>
        <taxon>Bacteria</taxon>
        <taxon>Pseudomonadati</taxon>
        <taxon>Pseudomonadota</taxon>
        <taxon>Gammaproteobacteria</taxon>
        <taxon>Chromatiales</taxon>
        <taxon>Ectothiorhodospiraceae</taxon>
        <taxon>Acidihalobacter</taxon>
    </lineage>
</organism>
<dbReference type="Proteomes" id="UP000029273">
    <property type="component" value="Unassembled WGS sequence"/>
</dbReference>
<dbReference type="EMBL" id="JQSG02000006">
    <property type="protein sequence ID" value="OBS07896.1"/>
    <property type="molecule type" value="Genomic_DNA"/>
</dbReference>
<feature type="region of interest" description="Disordered" evidence="1">
    <location>
        <begin position="256"/>
        <end position="279"/>
    </location>
</feature>
<evidence type="ECO:0000259" key="2">
    <source>
        <dbReference type="Pfam" id="PF10671"/>
    </source>
</evidence>
<name>A0A1A6C014_9GAMM</name>
<dbReference type="Gene3D" id="3.30.1330.60">
    <property type="entry name" value="OmpA-like domain"/>
    <property type="match status" value="1"/>
</dbReference>
<accession>A0A1A6C014</accession>
<sequence length="370" mass="39608">MMKRTAVIHRGLGSLAAAGLIPLLGGCAATQPKVPAGAIPGYVFGYHVVSDHGPKAQIVSGEHDTWFALPADARLLEAKGDGKNVPFHKQGAYWTADKVATQWTLYTSKGPVFAVAPKSVGVILAAEHQARFAKPRYAWHTDQLTLTFRHGAALTPADQQRLAALDARLDAAHQVAWIRVSGQTTASGSMTANAKIGAARAAVVAGWLTAHGAAPVSNLGWTPGANAKAALVAARYQVRVPKPVKIVHPPIERVHPPVKAAPGHGRPQAPTAPLKSTPMTAVNLTPKPPTSFVFRTHAGDLLSHDLAAFLKRQGWSMVWRDPNDYALQYPARYTGKTLDNTLRQIVDRYRVRIVLYRANHVAVVEAGAAE</sequence>
<dbReference type="SUPFAM" id="SSF103088">
    <property type="entry name" value="OmpA-like"/>
    <property type="match status" value="1"/>
</dbReference>
<keyword evidence="4" id="KW-1185">Reference proteome</keyword>
<protein>
    <recommendedName>
        <fullName evidence="2">Toxin co-regulated pilus biosynthesis protein Q C-terminal domain-containing protein</fullName>
    </recommendedName>
</protein>
<proteinExistence type="predicted"/>
<evidence type="ECO:0000313" key="3">
    <source>
        <dbReference type="EMBL" id="OBS07896.1"/>
    </source>
</evidence>
<dbReference type="PROSITE" id="PS51257">
    <property type="entry name" value="PROKAR_LIPOPROTEIN"/>
    <property type="match status" value="1"/>
</dbReference>
<dbReference type="AlphaFoldDB" id="A0A1A6C014"/>